<dbReference type="InterPro" id="IPR007860">
    <property type="entry name" value="DNA_mmatch_repair_MutS_con_dom"/>
</dbReference>
<dbReference type="Proteomes" id="UP000325440">
    <property type="component" value="Unassembled WGS sequence"/>
</dbReference>
<keyword evidence="8" id="KW-1185">Reference proteome</keyword>
<evidence type="ECO:0000256" key="2">
    <source>
        <dbReference type="ARBA" id="ARBA00022741"/>
    </source>
</evidence>
<dbReference type="SMART" id="SM00533">
    <property type="entry name" value="MUTSd"/>
    <property type="match status" value="1"/>
</dbReference>
<evidence type="ECO:0000259" key="6">
    <source>
        <dbReference type="PROSITE" id="PS00486"/>
    </source>
</evidence>
<dbReference type="InterPro" id="IPR007861">
    <property type="entry name" value="DNA_mismatch_repair_MutS_clamp"/>
</dbReference>
<dbReference type="Pfam" id="PF00488">
    <property type="entry name" value="MutS_V"/>
    <property type="match status" value="1"/>
</dbReference>
<dbReference type="Pfam" id="PF05192">
    <property type="entry name" value="MutS_III"/>
    <property type="match status" value="1"/>
</dbReference>
<dbReference type="SUPFAM" id="SSF48334">
    <property type="entry name" value="DNA repair protein MutS, domain III"/>
    <property type="match status" value="1"/>
</dbReference>
<dbReference type="GO" id="GO:0016787">
    <property type="term" value="F:hydrolase activity"/>
    <property type="evidence" value="ECO:0007669"/>
    <property type="project" value="UniProtKB-KW"/>
</dbReference>
<sequence>MNVVKSTVVSHRKATANDFKIRRPGQYIVPLRINENQLFKKPNTNKPLQNLVNDNIIIRSQSKCRDDLNTSTSKLKETNNSPETRNILQFVPSTSKQSNQSESFNSRILTENPSIFLSDHEINEKVEGFIFSIDTPRQDIESQLTVNLPRASPVVPDIIQTKSRNSLSFKSPKINLGKEENIQNNVILVLTGGRRSAQGEIGLAAIDLKIPILIMCQINDIQTYTHTINKINIINPGEILIPNTFMNQMQGIVLYNIIKNQFPLSSILTASRKHFCENEEQVWSKYYAISAAAALLKHLEFNHNVIFHSNTLKVKYEGIENSMFIDMNSASRLELVMNISSSMNNKNTLYNALNHCITIGGQRRLRSSILQPSTDIQLIHNRQEAIEELISISEQNFTLLKNVINKFIDTEQLYSLCTKISINSQQNISKLQVNYALLLKTTLEALPALEDILKLFNSTYITDIRKSLSNSGYLKMFEIIDMTMHKESTRSKGFAQSQFQRCFGVKSNLNPVLDVSRAVYSDLVEEFHDRVKILGEQLGTEHLIMKNSSNRGFHVQVNLKNINNFDPKHPPIICKHVICVKNIVKFTTEDLLVLNIRITQALNEIQMVTNEMLFAMFEELRKYMGCIFDLCNSIADLDLIVSFAQFSMRSGYTKPKFGQHMDIKNSRHPILEFINLIKPVENDIFATTNKNLNIITGPNMGGKSIYIRQVALLQIIAQIGCFVPASEAQFRICDKLFTRIGFGDNIESNSSTWVLEIKELNAILPSITTHSLIIIDELCRGTSCDEGSSLAWAICEHIMQSCAFIFLATHSILVTKLQDLYCNVVNYHMEALPAMDSTSGLSYTYKLLPGVTNINDYGLALAGDVKLPEKLIEHAIEIGKTLHQTKMTLVDNPSNETFLILDNCIQSLLYMKDNECLNTSTILTITTKMMEELIENRRKNNDPLMELIDSDDDIDRTNLRDNNYYSLRLTNE</sequence>
<dbReference type="SMART" id="SM00534">
    <property type="entry name" value="MUTSac"/>
    <property type="match status" value="1"/>
</dbReference>
<accession>A0A5E4M4I0</accession>
<evidence type="ECO:0000256" key="3">
    <source>
        <dbReference type="ARBA" id="ARBA00022840"/>
    </source>
</evidence>
<dbReference type="GO" id="GO:0005634">
    <property type="term" value="C:nucleus"/>
    <property type="evidence" value="ECO:0007669"/>
    <property type="project" value="TreeGrafter"/>
</dbReference>
<dbReference type="GO" id="GO:0005524">
    <property type="term" value="F:ATP binding"/>
    <property type="evidence" value="ECO:0007669"/>
    <property type="project" value="UniProtKB-KW"/>
</dbReference>
<dbReference type="PANTHER" id="PTHR11361:SF21">
    <property type="entry name" value="MUTS PROTEIN HOMOLOG 4"/>
    <property type="match status" value="1"/>
</dbReference>
<evidence type="ECO:0000313" key="8">
    <source>
        <dbReference type="Proteomes" id="UP000325440"/>
    </source>
</evidence>
<dbReference type="Gene3D" id="3.30.420.110">
    <property type="entry name" value="MutS, connector domain"/>
    <property type="match status" value="1"/>
</dbReference>
<dbReference type="SUPFAM" id="SSF52540">
    <property type="entry name" value="P-loop containing nucleoside triphosphate hydrolases"/>
    <property type="match status" value="1"/>
</dbReference>
<dbReference type="InterPro" id="IPR045076">
    <property type="entry name" value="MutS"/>
</dbReference>
<dbReference type="SUPFAM" id="SSF53150">
    <property type="entry name" value="DNA repair protein MutS, domain II"/>
    <property type="match status" value="1"/>
</dbReference>
<evidence type="ECO:0000313" key="7">
    <source>
        <dbReference type="EMBL" id="VVC26209.1"/>
    </source>
</evidence>
<dbReference type="PROSITE" id="PS00486">
    <property type="entry name" value="DNA_MISMATCH_REPAIR_2"/>
    <property type="match status" value="1"/>
</dbReference>
<keyword evidence="3" id="KW-0067">ATP-binding</keyword>
<dbReference type="AlphaFoldDB" id="A0A5E4M4I0"/>
<dbReference type="OrthoDB" id="10252754at2759"/>
<dbReference type="InterPro" id="IPR036678">
    <property type="entry name" value="MutS_con_dom_sf"/>
</dbReference>
<feature type="domain" description="DNA mismatch repair proteins mutS family" evidence="6">
    <location>
        <begin position="771"/>
        <end position="787"/>
    </location>
</feature>
<dbReference type="InterPro" id="IPR007696">
    <property type="entry name" value="DNA_mismatch_repair_MutS_core"/>
</dbReference>
<dbReference type="InterPro" id="IPR000432">
    <property type="entry name" value="DNA_mismatch_repair_MutS_C"/>
</dbReference>
<proteinExistence type="inferred from homology"/>
<organism evidence="7 8">
    <name type="scientific">Cinara cedri</name>
    <dbReference type="NCBI Taxonomy" id="506608"/>
    <lineage>
        <taxon>Eukaryota</taxon>
        <taxon>Metazoa</taxon>
        <taxon>Ecdysozoa</taxon>
        <taxon>Arthropoda</taxon>
        <taxon>Hexapoda</taxon>
        <taxon>Insecta</taxon>
        <taxon>Pterygota</taxon>
        <taxon>Neoptera</taxon>
        <taxon>Paraneoptera</taxon>
        <taxon>Hemiptera</taxon>
        <taxon>Sternorrhyncha</taxon>
        <taxon>Aphidomorpha</taxon>
        <taxon>Aphidoidea</taxon>
        <taxon>Aphididae</taxon>
        <taxon>Lachninae</taxon>
        <taxon>Cinara</taxon>
    </lineage>
</organism>
<dbReference type="Gene3D" id="3.40.50.300">
    <property type="entry name" value="P-loop containing nucleotide triphosphate hydrolases"/>
    <property type="match status" value="1"/>
</dbReference>
<dbReference type="GO" id="GO:0140664">
    <property type="term" value="F:ATP-dependent DNA damage sensor activity"/>
    <property type="evidence" value="ECO:0007669"/>
    <property type="project" value="InterPro"/>
</dbReference>
<dbReference type="GO" id="GO:0030983">
    <property type="term" value="F:mismatched DNA binding"/>
    <property type="evidence" value="ECO:0007669"/>
    <property type="project" value="InterPro"/>
</dbReference>
<dbReference type="GO" id="GO:0006298">
    <property type="term" value="P:mismatch repair"/>
    <property type="evidence" value="ECO:0007669"/>
    <property type="project" value="InterPro"/>
</dbReference>
<dbReference type="EMBL" id="CABPRJ010000027">
    <property type="protein sequence ID" value="VVC26209.1"/>
    <property type="molecule type" value="Genomic_DNA"/>
</dbReference>
<comment type="similarity">
    <text evidence="1">Belongs to the DNA mismatch repair MutS family.</text>
</comment>
<dbReference type="FunFam" id="3.40.50.300:FF:000870">
    <property type="entry name" value="MutS protein homolog 4"/>
    <property type="match status" value="1"/>
</dbReference>
<keyword evidence="4" id="KW-0238">DNA-binding</keyword>
<dbReference type="GO" id="GO:0007131">
    <property type="term" value="P:reciprocal meiotic recombination"/>
    <property type="evidence" value="ECO:0007669"/>
    <property type="project" value="TreeGrafter"/>
</dbReference>
<evidence type="ECO:0000256" key="1">
    <source>
        <dbReference type="ARBA" id="ARBA00006271"/>
    </source>
</evidence>
<keyword evidence="5" id="KW-0469">Meiosis</keyword>
<dbReference type="Pfam" id="PF05188">
    <property type="entry name" value="MutS_II"/>
    <property type="match status" value="1"/>
</dbReference>
<evidence type="ECO:0000256" key="5">
    <source>
        <dbReference type="ARBA" id="ARBA00023254"/>
    </source>
</evidence>
<name>A0A5E4M4I0_9HEMI</name>
<dbReference type="InterPro" id="IPR027417">
    <property type="entry name" value="P-loop_NTPase"/>
</dbReference>
<evidence type="ECO:0000256" key="4">
    <source>
        <dbReference type="ARBA" id="ARBA00023125"/>
    </source>
</evidence>
<protein>
    <submittedName>
        <fullName evidence="7">P-loop containing nucleoside triphosphate hydrolase,DNA mismatch repair protein MutS, core,DNA</fullName>
    </submittedName>
</protein>
<dbReference type="Gene3D" id="1.10.1420.10">
    <property type="match status" value="2"/>
</dbReference>
<gene>
    <name evidence="7" type="ORF">CINCED_3A008534</name>
</gene>
<reference evidence="7 8" key="1">
    <citation type="submission" date="2019-08" db="EMBL/GenBank/DDBJ databases">
        <authorList>
            <person name="Alioto T."/>
            <person name="Alioto T."/>
            <person name="Gomez Garrido J."/>
        </authorList>
    </citation>
    <scope>NUCLEOTIDE SEQUENCE [LARGE SCALE GENOMIC DNA]</scope>
</reference>
<keyword evidence="2" id="KW-0547">Nucleotide-binding</keyword>
<keyword evidence="7" id="KW-0378">Hydrolase</keyword>
<dbReference type="PANTHER" id="PTHR11361">
    <property type="entry name" value="DNA MISMATCH REPAIR PROTEIN MUTS FAMILY MEMBER"/>
    <property type="match status" value="1"/>
</dbReference>
<dbReference type="InterPro" id="IPR036187">
    <property type="entry name" value="DNA_mismatch_repair_MutS_sf"/>
</dbReference>
<dbReference type="Pfam" id="PF05190">
    <property type="entry name" value="MutS_IV"/>
    <property type="match status" value="1"/>
</dbReference>